<comment type="caution">
    <text evidence="1">The sequence shown here is derived from an EMBL/GenBank/DDBJ whole genome shotgun (WGS) entry which is preliminary data.</text>
</comment>
<name>A0AAD7N700_9AGAR</name>
<protein>
    <submittedName>
        <fullName evidence="1">Uncharacterized protein</fullName>
    </submittedName>
</protein>
<reference evidence="1" key="1">
    <citation type="submission" date="2023-03" db="EMBL/GenBank/DDBJ databases">
        <title>Massive genome expansion in bonnet fungi (Mycena s.s.) driven by repeated elements and novel gene families across ecological guilds.</title>
        <authorList>
            <consortium name="Lawrence Berkeley National Laboratory"/>
            <person name="Harder C.B."/>
            <person name="Miyauchi S."/>
            <person name="Viragh M."/>
            <person name="Kuo A."/>
            <person name="Thoen E."/>
            <person name="Andreopoulos B."/>
            <person name="Lu D."/>
            <person name="Skrede I."/>
            <person name="Drula E."/>
            <person name="Henrissat B."/>
            <person name="Morin E."/>
            <person name="Kohler A."/>
            <person name="Barry K."/>
            <person name="LaButti K."/>
            <person name="Morin E."/>
            <person name="Salamov A."/>
            <person name="Lipzen A."/>
            <person name="Mereny Z."/>
            <person name="Hegedus B."/>
            <person name="Baldrian P."/>
            <person name="Stursova M."/>
            <person name="Weitz H."/>
            <person name="Taylor A."/>
            <person name="Grigoriev I.V."/>
            <person name="Nagy L.G."/>
            <person name="Martin F."/>
            <person name="Kauserud H."/>
        </authorList>
    </citation>
    <scope>NUCLEOTIDE SEQUENCE</scope>
    <source>
        <strain evidence="1">CBHHK182m</strain>
    </source>
</reference>
<evidence type="ECO:0000313" key="1">
    <source>
        <dbReference type="EMBL" id="KAJ7748052.1"/>
    </source>
</evidence>
<dbReference type="Proteomes" id="UP001215598">
    <property type="component" value="Unassembled WGS sequence"/>
</dbReference>
<evidence type="ECO:0000313" key="2">
    <source>
        <dbReference type="Proteomes" id="UP001215598"/>
    </source>
</evidence>
<feature type="non-terminal residue" evidence="1">
    <location>
        <position position="1"/>
    </location>
</feature>
<sequence>AGPAVVVSQFAMFMCRAEEIARWRERKALKTSIRGAFATIRLRTTMRSADTPQVDPLTREQDLRTVNVWVHDAPGVNYTILVLNMSRIRLINLADSSISDEQLTAVLRDLTLPSLEILSISRSGIDPAALGGLFARHPRLQKFTSLAPKPSSPLISSPLAHPTLSRIEATGTENICFTMDALHLSPHLATFVFTHTHDASGSLNKLTPAFRLLSQCSLNAYLELTIFESPASASSNAEPLFDESDDEVTSTAAALYCVRTFVMSCSSADTATQTLPWLMLFPSLLRVTFYLRLTGKQPRDEDPYLIKDSWPDDELKRLKRELDKNLAHVRNVSAQRCTA</sequence>
<dbReference type="AlphaFoldDB" id="A0AAD7N700"/>
<keyword evidence="2" id="KW-1185">Reference proteome</keyword>
<accession>A0AAD7N700</accession>
<organism evidence="1 2">
    <name type="scientific">Mycena metata</name>
    <dbReference type="NCBI Taxonomy" id="1033252"/>
    <lineage>
        <taxon>Eukaryota</taxon>
        <taxon>Fungi</taxon>
        <taxon>Dikarya</taxon>
        <taxon>Basidiomycota</taxon>
        <taxon>Agaricomycotina</taxon>
        <taxon>Agaricomycetes</taxon>
        <taxon>Agaricomycetidae</taxon>
        <taxon>Agaricales</taxon>
        <taxon>Marasmiineae</taxon>
        <taxon>Mycenaceae</taxon>
        <taxon>Mycena</taxon>
    </lineage>
</organism>
<dbReference type="EMBL" id="JARKIB010000074">
    <property type="protein sequence ID" value="KAJ7748052.1"/>
    <property type="molecule type" value="Genomic_DNA"/>
</dbReference>
<gene>
    <name evidence="1" type="ORF">B0H16DRAFT_1553777</name>
</gene>
<proteinExistence type="predicted"/>